<accession>I2GTX0</accession>
<dbReference type="OrthoDB" id="961633at2"/>
<organism evidence="1 2">
    <name type="scientific">Fibrisoma limi BUZ 3</name>
    <dbReference type="NCBI Taxonomy" id="1185876"/>
    <lineage>
        <taxon>Bacteria</taxon>
        <taxon>Pseudomonadati</taxon>
        <taxon>Bacteroidota</taxon>
        <taxon>Cytophagia</taxon>
        <taxon>Cytophagales</taxon>
        <taxon>Spirosomataceae</taxon>
        <taxon>Fibrisoma</taxon>
    </lineage>
</organism>
<sequence>MNYLTTELTEKEVGAIGKLLLNAWSAEYALRLTLTMRDIDFLKSSVEWIFPQAYYAAFFSARAVLVCDGLQIANQKGVNLKMNQRAATGFYGPSVSGVHSFSALTVYQLGNNIKPKSVTGIQAIKLQRKLVTDVHAIAQIHETYIYNRLGVEASKRIINALPDYLKNGFVGDRATLLRQDN</sequence>
<dbReference type="Proteomes" id="UP000009309">
    <property type="component" value="Plasmid pFLIM01"/>
</dbReference>
<dbReference type="RefSeq" id="WP_015056906.1">
    <property type="nucleotide sequence ID" value="NC_019017.1"/>
</dbReference>
<keyword evidence="2" id="KW-1185">Reference proteome</keyword>
<dbReference type="EMBL" id="HE805916">
    <property type="protein sequence ID" value="CCH57571.1"/>
    <property type="molecule type" value="Genomic_DNA"/>
</dbReference>
<name>I2GTX0_9BACT</name>
<dbReference type="AlphaFoldDB" id="I2GTX0"/>
<keyword evidence="1" id="KW-0614">Plasmid</keyword>
<evidence type="ECO:0000313" key="1">
    <source>
        <dbReference type="EMBL" id="CCH57571.1"/>
    </source>
</evidence>
<reference evidence="1 2" key="1">
    <citation type="journal article" date="2012" name="J. Bacteriol.">
        <title>Genome Sequence of the Filamentous Bacterium Fibrisoma limi BUZ 3T.</title>
        <authorList>
            <person name="Filippini M."/>
            <person name="Qi W."/>
            <person name="Jaenicke S."/>
            <person name="Goesmann A."/>
            <person name="Smits T.H."/>
            <person name="Bagheri H.C."/>
        </authorList>
    </citation>
    <scope>NUCLEOTIDE SEQUENCE [LARGE SCALE GENOMIC DNA]</scope>
    <source>
        <strain evidence="2">BUZ 3T</strain>
        <plasmid evidence="1 2">pFLIM01</plasmid>
    </source>
</reference>
<geneLocation type="plasmid" evidence="1 2">
    <name>pFLIM01</name>
</geneLocation>
<gene>
    <name evidence="1" type="ORF">BN8_p06757</name>
</gene>
<proteinExistence type="predicted"/>
<evidence type="ECO:0000313" key="2">
    <source>
        <dbReference type="Proteomes" id="UP000009309"/>
    </source>
</evidence>
<protein>
    <submittedName>
        <fullName evidence="1">Uncharacterized protein</fullName>
    </submittedName>
</protein>